<comment type="subcellular location">
    <subcellularLocation>
        <location evidence="1">Membrane</location>
        <topology evidence="1">Single-pass membrane protein</topology>
    </subcellularLocation>
</comment>
<keyword evidence="7" id="KW-1133">Transmembrane helix</keyword>
<keyword evidence="9" id="KW-0325">Glycoprotein</keyword>
<dbReference type="FunFam" id="2.60.40.60:FF:000126">
    <property type="entry name" value="Cadherin-related family member 1"/>
    <property type="match status" value="1"/>
</dbReference>
<organism evidence="14 15">
    <name type="scientific">Cnephaeus nilssonii</name>
    <name type="common">Northern bat</name>
    <name type="synonym">Eptesicus nilssonii</name>
    <dbReference type="NCBI Taxonomy" id="3371016"/>
    <lineage>
        <taxon>Eukaryota</taxon>
        <taxon>Metazoa</taxon>
        <taxon>Chordata</taxon>
        <taxon>Craniata</taxon>
        <taxon>Vertebrata</taxon>
        <taxon>Euteleostomi</taxon>
        <taxon>Mammalia</taxon>
        <taxon>Eutheria</taxon>
        <taxon>Laurasiatheria</taxon>
        <taxon>Chiroptera</taxon>
        <taxon>Yangochiroptera</taxon>
        <taxon>Vespertilionidae</taxon>
        <taxon>Cnephaeus</taxon>
    </lineage>
</organism>
<dbReference type="EMBL" id="JAULJE010000016">
    <property type="protein sequence ID" value="KAK1333900.1"/>
    <property type="molecule type" value="Genomic_DNA"/>
</dbReference>
<dbReference type="PRINTS" id="PR00205">
    <property type="entry name" value="CADHERIN"/>
</dbReference>
<evidence type="ECO:0000256" key="11">
    <source>
        <dbReference type="SAM" id="MobiDB-lite"/>
    </source>
</evidence>
<feature type="chain" id="PRO_5041276260" description="Cadherin domain-containing protein" evidence="12">
    <location>
        <begin position="16"/>
        <end position="916"/>
    </location>
</feature>
<keyword evidence="5 10" id="KW-0106">Calcium</keyword>
<dbReference type="AlphaFoldDB" id="A0AA40LIG7"/>
<evidence type="ECO:0000256" key="6">
    <source>
        <dbReference type="ARBA" id="ARBA00022889"/>
    </source>
</evidence>
<reference evidence="14" key="1">
    <citation type="submission" date="2023-06" db="EMBL/GenBank/DDBJ databases">
        <title>Reference genome for the Northern bat (Eptesicus nilssonii), a most northern bat species.</title>
        <authorList>
            <person name="Laine V.N."/>
            <person name="Pulliainen A.T."/>
            <person name="Lilley T.M."/>
        </authorList>
    </citation>
    <scope>NUCLEOTIDE SEQUENCE</scope>
    <source>
        <strain evidence="14">BLF_Eptnil</strain>
        <tissue evidence="14">Kidney</tissue>
    </source>
</reference>
<dbReference type="PROSITE" id="PS00232">
    <property type="entry name" value="CADHERIN_1"/>
    <property type="match status" value="2"/>
</dbReference>
<evidence type="ECO:0000256" key="5">
    <source>
        <dbReference type="ARBA" id="ARBA00022837"/>
    </source>
</evidence>
<dbReference type="FunFam" id="2.60.40.60:FF:000124">
    <property type="entry name" value="Cadherin-related family member 1"/>
    <property type="match status" value="1"/>
</dbReference>
<dbReference type="SUPFAM" id="SSF49313">
    <property type="entry name" value="Cadherin-like"/>
    <property type="match status" value="6"/>
</dbReference>
<dbReference type="GO" id="GO:0007156">
    <property type="term" value="P:homophilic cell adhesion via plasma membrane adhesion molecules"/>
    <property type="evidence" value="ECO:0007669"/>
    <property type="project" value="InterPro"/>
</dbReference>
<dbReference type="InterPro" id="IPR002126">
    <property type="entry name" value="Cadherin-like_dom"/>
</dbReference>
<dbReference type="FunFam" id="2.60.40.60:FF:000122">
    <property type="entry name" value="Cadherin-related family member 1"/>
    <property type="match status" value="1"/>
</dbReference>
<dbReference type="Gene3D" id="2.60.40.60">
    <property type="entry name" value="Cadherins"/>
    <property type="match status" value="6"/>
</dbReference>
<proteinExistence type="predicted"/>
<dbReference type="GO" id="GO:0005509">
    <property type="term" value="F:calcium ion binding"/>
    <property type="evidence" value="ECO:0007669"/>
    <property type="project" value="UniProtKB-UniRule"/>
</dbReference>
<dbReference type="PANTHER" id="PTHR24028:SF263">
    <property type="entry name" value="CADHERIN-RELATED FAMILY MEMBER 1"/>
    <property type="match status" value="1"/>
</dbReference>
<keyword evidence="8" id="KW-0472">Membrane</keyword>
<dbReference type="InterPro" id="IPR020894">
    <property type="entry name" value="Cadherin_CS"/>
</dbReference>
<evidence type="ECO:0000256" key="8">
    <source>
        <dbReference type="ARBA" id="ARBA00023136"/>
    </source>
</evidence>
<evidence type="ECO:0000256" key="9">
    <source>
        <dbReference type="ARBA" id="ARBA00023180"/>
    </source>
</evidence>
<keyword evidence="2" id="KW-0812">Transmembrane</keyword>
<keyword evidence="6" id="KW-0130">Cell adhesion</keyword>
<feature type="domain" description="Cadherin" evidence="13">
    <location>
        <begin position="389"/>
        <end position="502"/>
    </location>
</feature>
<name>A0AA40LIG7_CNENI</name>
<feature type="region of interest" description="Disordered" evidence="11">
    <location>
        <begin position="827"/>
        <end position="894"/>
    </location>
</feature>
<evidence type="ECO:0000256" key="12">
    <source>
        <dbReference type="SAM" id="SignalP"/>
    </source>
</evidence>
<dbReference type="PROSITE" id="PS50268">
    <property type="entry name" value="CADHERIN_2"/>
    <property type="match status" value="6"/>
</dbReference>
<dbReference type="Proteomes" id="UP001177744">
    <property type="component" value="Unassembled WGS sequence"/>
</dbReference>
<evidence type="ECO:0000256" key="7">
    <source>
        <dbReference type="ARBA" id="ARBA00022989"/>
    </source>
</evidence>
<protein>
    <recommendedName>
        <fullName evidence="13">Cadherin domain-containing protein</fullName>
    </recommendedName>
</protein>
<dbReference type="PANTHER" id="PTHR24028">
    <property type="entry name" value="CADHERIN-87A"/>
    <property type="match status" value="1"/>
</dbReference>
<evidence type="ECO:0000259" key="13">
    <source>
        <dbReference type="PROSITE" id="PS50268"/>
    </source>
</evidence>
<feature type="domain" description="Cadherin" evidence="13">
    <location>
        <begin position="645"/>
        <end position="744"/>
    </location>
</feature>
<feature type="domain" description="Cadherin" evidence="13">
    <location>
        <begin position="503"/>
        <end position="633"/>
    </location>
</feature>
<feature type="signal peptide" evidence="12">
    <location>
        <begin position="1"/>
        <end position="15"/>
    </location>
</feature>
<dbReference type="Pfam" id="PF00028">
    <property type="entry name" value="Cadherin"/>
    <property type="match status" value="4"/>
</dbReference>
<dbReference type="InterPro" id="IPR015919">
    <property type="entry name" value="Cadherin-like_sf"/>
</dbReference>
<feature type="compositionally biased region" description="Pro residues" evidence="11">
    <location>
        <begin position="846"/>
        <end position="858"/>
    </location>
</feature>
<evidence type="ECO:0000313" key="15">
    <source>
        <dbReference type="Proteomes" id="UP001177744"/>
    </source>
</evidence>
<gene>
    <name evidence="14" type="ORF">QTO34_006289</name>
</gene>
<evidence type="ECO:0000256" key="4">
    <source>
        <dbReference type="ARBA" id="ARBA00022737"/>
    </source>
</evidence>
<dbReference type="GO" id="GO:0005886">
    <property type="term" value="C:plasma membrane"/>
    <property type="evidence" value="ECO:0007669"/>
    <property type="project" value="InterPro"/>
</dbReference>
<keyword evidence="15" id="KW-1185">Reference proteome</keyword>
<keyword evidence="3 12" id="KW-0732">Signal</keyword>
<evidence type="ECO:0000313" key="14">
    <source>
        <dbReference type="EMBL" id="KAK1333900.1"/>
    </source>
</evidence>
<evidence type="ECO:0000256" key="2">
    <source>
        <dbReference type="ARBA" id="ARBA00022692"/>
    </source>
</evidence>
<accession>A0AA40LIG7</accession>
<dbReference type="SMART" id="SM00112">
    <property type="entry name" value="CA"/>
    <property type="match status" value="6"/>
</dbReference>
<sequence length="916" mass="97407">MRAALALALLRLCLAEVNLAPHFFDNGAGSSDGNMALFSLPEDTPVGSHVYTLNGTDPEGEPVSYHISFDPSTRSVFSVDPNSGNITLIEELDREMEDEIETIISISDGLNLVAEKVVILVTDVNDEAPRFLQEPYTVQIPEDTPAGSSIFEVHAVDKDTGSGGSVTYFLQNMPATQFTVDRHSGVLHLRAGTTLDYEKAQAHLVTVVAQDGGGQLRGAAAVFSATTTVTVSVEDVQDVGPVFVGAPFHGYVYEDMVPGNVCGGGGASTTLASSPAPVPKGSEVLTVVAMDGDRGKPNRLLYSLMNGSDDAFDINATSGAIVVTQSPAQLRREVYELRVQVLAFPALSPRKVTELSAAGSPAAQATAPVTIRIVDINNHPPTFYGESGPQTRFELSLSEHPPPGEILRGLKVTVKDSDQGANAKFALRLVGLEGAFRVVPQTALKEAQVTVLAENSAAIDFEKFRVLTFQLLATEVDTAEKFSATAEVVVQLLDTNDNAPRFTSPHYVARVPEDAPGGSTVVAVRAVDVDTGPWGEVTYSVYGPGADLYVDPTSGRASGRAWEAEGGRGLCHSQDFQVHSSTGVICTQPWASLDAEATARYSFRVRAEDAGGRHDLAKVTVLLLDVNDHPPQFGQSIQEKTMVLGTPVKIEATDLDAEAPNNLVDYSITRAEPASVFDMDAHTGEIRLKSSIRSLDALRSITHNGDCTWALEVQAKDRGSPSFSTMAVLRIDITDAEVDAVPEPHGRLSDTDQRRTCEGCGCAGRCHGHYCGHHCPCVHCHLLAQQEVQQGPASAACASQAPRPAPRATHIKWLKCHRTEAAAKFVPKDDPPIENCNGSLGSPASPRAPIPPPLPRVAPAPGAAPLTVPTVSGSLASPQPRGPPTRSAWGSPIQSALVSELRQQFEKKSGPDKVHF</sequence>
<evidence type="ECO:0000256" key="10">
    <source>
        <dbReference type="PROSITE-ProRule" id="PRU00043"/>
    </source>
</evidence>
<evidence type="ECO:0000256" key="1">
    <source>
        <dbReference type="ARBA" id="ARBA00004167"/>
    </source>
</evidence>
<keyword evidence="4" id="KW-0677">Repeat</keyword>
<dbReference type="InterPro" id="IPR050174">
    <property type="entry name" value="Protocadherin/Cadherin-CA"/>
</dbReference>
<dbReference type="CDD" id="cd11304">
    <property type="entry name" value="Cadherin_repeat"/>
    <property type="match status" value="6"/>
</dbReference>
<feature type="domain" description="Cadherin" evidence="13">
    <location>
        <begin position="132"/>
        <end position="243"/>
    </location>
</feature>
<feature type="domain" description="Cadherin" evidence="13">
    <location>
        <begin position="281"/>
        <end position="383"/>
    </location>
</feature>
<feature type="domain" description="Cadherin" evidence="13">
    <location>
        <begin position="38"/>
        <end position="131"/>
    </location>
</feature>
<comment type="caution">
    <text evidence="14">The sequence shown here is derived from an EMBL/GenBank/DDBJ whole genome shotgun (WGS) entry which is preliminary data.</text>
</comment>
<dbReference type="FunFam" id="2.60.40.60:FF:000111">
    <property type="entry name" value="Cadherin-related family member 1"/>
    <property type="match status" value="1"/>
</dbReference>
<evidence type="ECO:0000256" key="3">
    <source>
        <dbReference type="ARBA" id="ARBA00022729"/>
    </source>
</evidence>